<dbReference type="GO" id="GO:0003700">
    <property type="term" value="F:DNA-binding transcription factor activity"/>
    <property type="evidence" value="ECO:0007669"/>
    <property type="project" value="InterPro"/>
</dbReference>
<dbReference type="AlphaFoldDB" id="E3ITP9"/>
<dbReference type="InParanoid" id="E3ITP9"/>
<feature type="domain" description="HTH marR-type" evidence="2">
    <location>
        <begin position="48"/>
        <end position="180"/>
    </location>
</feature>
<dbReference type="KEGG" id="fri:FraEuI1c_0728"/>
<dbReference type="PANTHER" id="PTHR33164">
    <property type="entry name" value="TRANSCRIPTIONAL REGULATOR, MARR FAMILY"/>
    <property type="match status" value="1"/>
</dbReference>
<name>E3ITP9_PSEI1</name>
<accession>E3ITP9</accession>
<dbReference type="PROSITE" id="PS50995">
    <property type="entry name" value="HTH_MARR_2"/>
    <property type="match status" value="1"/>
</dbReference>
<evidence type="ECO:0000313" key="4">
    <source>
        <dbReference type="Proteomes" id="UP000002484"/>
    </source>
</evidence>
<dbReference type="Proteomes" id="UP000002484">
    <property type="component" value="Chromosome"/>
</dbReference>
<dbReference type="InterPro" id="IPR000835">
    <property type="entry name" value="HTH_MarR-typ"/>
</dbReference>
<dbReference type="STRING" id="298654.FraEuI1c_0728"/>
<gene>
    <name evidence="3" type="ordered locus">FraEuI1c_0728</name>
</gene>
<dbReference type="Pfam" id="PF12802">
    <property type="entry name" value="MarR_2"/>
    <property type="match status" value="1"/>
</dbReference>
<dbReference type="SUPFAM" id="SSF46785">
    <property type="entry name" value="Winged helix' DNA-binding domain"/>
    <property type="match status" value="1"/>
</dbReference>
<feature type="region of interest" description="Disordered" evidence="1">
    <location>
        <begin position="1"/>
        <end position="36"/>
    </location>
</feature>
<reference evidence="3 4" key="1">
    <citation type="submission" date="2010-10" db="EMBL/GenBank/DDBJ databases">
        <title>Complete sequence of Frankia sp. EuI1c.</title>
        <authorList>
            <consortium name="US DOE Joint Genome Institute"/>
            <person name="Lucas S."/>
            <person name="Copeland A."/>
            <person name="Lapidus A."/>
            <person name="Cheng J.-F."/>
            <person name="Bruce D."/>
            <person name="Goodwin L."/>
            <person name="Pitluck S."/>
            <person name="Chertkov O."/>
            <person name="Detter J.C."/>
            <person name="Han C."/>
            <person name="Tapia R."/>
            <person name="Land M."/>
            <person name="Hauser L."/>
            <person name="Jeffries C."/>
            <person name="Kyrpides N."/>
            <person name="Ivanova N."/>
            <person name="Mikhailova N."/>
            <person name="Beauchemin N."/>
            <person name="Sen A."/>
            <person name="Sur S.A."/>
            <person name="Gtari M."/>
            <person name="Wall L."/>
            <person name="Tisa L."/>
            <person name="Woyke T."/>
        </authorList>
    </citation>
    <scope>NUCLEOTIDE SEQUENCE [LARGE SCALE GENOMIC DNA]</scope>
    <source>
        <strain evidence="4">DSM 45817 / CECT 9037 / EuI1c</strain>
    </source>
</reference>
<dbReference type="PANTHER" id="PTHR33164:SF99">
    <property type="entry name" value="MARR FAMILY REGULATORY PROTEIN"/>
    <property type="match status" value="1"/>
</dbReference>
<organism evidence="3 4">
    <name type="scientific">Pseudofrankia inefficax (strain DSM 45817 / CECT 9037 / DDB 130130 / EuI1c)</name>
    <name type="common">Frankia inefficax</name>
    <dbReference type="NCBI Taxonomy" id="298654"/>
    <lineage>
        <taxon>Bacteria</taxon>
        <taxon>Bacillati</taxon>
        <taxon>Actinomycetota</taxon>
        <taxon>Actinomycetes</taxon>
        <taxon>Frankiales</taxon>
        <taxon>Frankiaceae</taxon>
        <taxon>Pseudofrankia</taxon>
    </lineage>
</organism>
<evidence type="ECO:0000259" key="2">
    <source>
        <dbReference type="PROSITE" id="PS50995"/>
    </source>
</evidence>
<dbReference type="InterPro" id="IPR036388">
    <property type="entry name" value="WH-like_DNA-bd_sf"/>
</dbReference>
<proteinExistence type="predicted"/>
<evidence type="ECO:0000256" key="1">
    <source>
        <dbReference type="SAM" id="MobiDB-lite"/>
    </source>
</evidence>
<dbReference type="InterPro" id="IPR039422">
    <property type="entry name" value="MarR/SlyA-like"/>
</dbReference>
<dbReference type="GO" id="GO:0006950">
    <property type="term" value="P:response to stress"/>
    <property type="evidence" value="ECO:0007669"/>
    <property type="project" value="TreeGrafter"/>
</dbReference>
<dbReference type="HOGENOM" id="CLU_083287_2_3_11"/>
<dbReference type="PRINTS" id="PR00598">
    <property type="entry name" value="HTHMARR"/>
</dbReference>
<dbReference type="Gene3D" id="1.10.10.10">
    <property type="entry name" value="Winged helix-like DNA-binding domain superfamily/Winged helix DNA-binding domain"/>
    <property type="match status" value="1"/>
</dbReference>
<keyword evidence="4" id="KW-1185">Reference proteome</keyword>
<dbReference type="SMART" id="SM00347">
    <property type="entry name" value="HTH_MARR"/>
    <property type="match status" value="1"/>
</dbReference>
<dbReference type="InterPro" id="IPR036390">
    <property type="entry name" value="WH_DNA-bd_sf"/>
</dbReference>
<protein>
    <submittedName>
        <fullName evidence="3">Regulatory protein MarR</fullName>
    </submittedName>
</protein>
<sequence length="200" mass="20952">MLTQPTSLSEANATAVEDESAQNESATDEAGVTEVASDRVDARGMRAWRNLLRAHAQVTRVLEAELEEAHGLPLASYDVLVQLAETPDGALRMSELADAVLLSRSGLTRLVDRLVKEGLVERRSCPSDLRGTLAVLTPAGLARLRDASGTHLRGVARNVLSHYSPAELELLGDLLGRLATGDEAGGCGETAGAAGCGQTA</sequence>
<evidence type="ECO:0000313" key="3">
    <source>
        <dbReference type="EMBL" id="ADP78806.1"/>
    </source>
</evidence>
<feature type="compositionally biased region" description="Polar residues" evidence="1">
    <location>
        <begin position="1"/>
        <end position="12"/>
    </location>
</feature>
<dbReference type="EMBL" id="CP002299">
    <property type="protein sequence ID" value="ADP78806.1"/>
    <property type="molecule type" value="Genomic_DNA"/>
</dbReference>
<dbReference type="eggNOG" id="COG1846">
    <property type="taxonomic scope" value="Bacteria"/>
</dbReference>